<accession>A0AAV9I8Z1</accession>
<reference evidence="1 2" key="1">
    <citation type="submission" date="2022-07" db="EMBL/GenBank/DDBJ databases">
        <title>Genome-wide signatures of adaptation to extreme environments.</title>
        <authorList>
            <person name="Cho C.H."/>
            <person name="Yoon H.S."/>
        </authorList>
    </citation>
    <scope>NUCLEOTIDE SEQUENCE [LARGE SCALE GENOMIC DNA]</scope>
    <source>
        <strain evidence="1 2">108.79 E11</strain>
    </source>
</reference>
<comment type="caution">
    <text evidence="1">The sequence shown here is derived from an EMBL/GenBank/DDBJ whole genome shotgun (WGS) entry which is preliminary data.</text>
</comment>
<name>A0AAV9I8Z1_9RHOD</name>
<keyword evidence="2" id="KW-1185">Reference proteome</keyword>
<organism evidence="1 2">
    <name type="scientific">Galdieria yellowstonensis</name>
    <dbReference type="NCBI Taxonomy" id="3028027"/>
    <lineage>
        <taxon>Eukaryota</taxon>
        <taxon>Rhodophyta</taxon>
        <taxon>Bangiophyceae</taxon>
        <taxon>Galdieriales</taxon>
        <taxon>Galdieriaceae</taxon>
        <taxon>Galdieria</taxon>
    </lineage>
</organism>
<evidence type="ECO:0000313" key="2">
    <source>
        <dbReference type="Proteomes" id="UP001300502"/>
    </source>
</evidence>
<dbReference type="InterPro" id="IPR015424">
    <property type="entry name" value="PyrdxlP-dep_Trfase"/>
</dbReference>
<dbReference type="EMBL" id="JANCYU010000020">
    <property type="protein sequence ID" value="KAK4523837.1"/>
    <property type="molecule type" value="Genomic_DNA"/>
</dbReference>
<protein>
    <submittedName>
        <fullName evidence="1">Uncharacterized protein</fullName>
    </submittedName>
</protein>
<evidence type="ECO:0000313" key="1">
    <source>
        <dbReference type="EMBL" id="KAK4523837.1"/>
    </source>
</evidence>
<gene>
    <name evidence="1" type="ORF">GAYE_SCF00G1733</name>
</gene>
<dbReference type="Proteomes" id="UP001300502">
    <property type="component" value="Unassembled WGS sequence"/>
</dbReference>
<proteinExistence type="predicted"/>
<dbReference type="SUPFAM" id="SSF53383">
    <property type="entry name" value="PLP-dependent transferases"/>
    <property type="match status" value="1"/>
</dbReference>
<dbReference type="AlphaFoldDB" id="A0AAV9I8Z1"/>
<sequence>MRVTPVAPETSRTAKVSLELNRHLTSMLHASLWQVKPPSDSMCIPMSNGSSQSATEKITFYLCASNLLEREKCTSVLDSVRNIAEEKLRTWKYEVRPEVHVSVIHHCDRYVCQSNDCDCTFPQCSRPMLVLEVPCVNFISHHNHVNCSMLSDFKSLLVELENKLLTSVTCQLLVEGGDDRLCLNDNGVNKYYCPPYPVNPGTTFLRSSCTCSPPTKDGFERACAVVRNLWKQESIFSSCMEDVRRRIVQSLKLNDQETFCILHPSGSDAELLPLLVAIGRMERLNSYPIVNIVSAAGEVGSGTAPAAAGKHFSTISPSGYKVKQDTTISSFPTSTLVVQLSPRGKDGTPVNFDNLVREQMREIGEKYRNAVVIFHAVDGSKTGLKLPSHEVIEELQHTWGQRLVVVLDACQGRSDFEEYRWFLRKGGLVLLTGSKFFGGPGFCGAVLFSSSVKEELERLSSIPDGISFYITKNEVAESMKHLRSKLPSLPRNIGLLLRWECALTEMERWSDIVNCNAIVDRWSRGVRTIVENHFSFIRVLMDEDWSEEISGMNSILNLIVYKKNGEVMNLNELKMLHKMLASSMTDVIRRCSRWTEEESSIAYRICLIGQPVKLGDKSVIRLALGASQIRAVHEGKCTLEDLLQEDWKILEKLQLLMKYWEEILANDSWFV</sequence>